<feature type="transmembrane region" description="Helical" evidence="7">
    <location>
        <begin position="110"/>
        <end position="129"/>
    </location>
</feature>
<dbReference type="Gene3D" id="1.10.3720.10">
    <property type="entry name" value="MetI-like"/>
    <property type="match status" value="1"/>
</dbReference>
<dbReference type="PATRIC" id="fig|467210.3.peg.1542"/>
<dbReference type="InterPro" id="IPR000515">
    <property type="entry name" value="MetI-like"/>
</dbReference>
<dbReference type="Proteomes" id="UP000070394">
    <property type="component" value="Unassembled WGS sequence"/>
</dbReference>
<feature type="domain" description="ABC transmembrane type-1" evidence="8">
    <location>
        <begin position="73"/>
        <end position="264"/>
    </location>
</feature>
<keyword evidence="6 7" id="KW-0472">Membrane</keyword>
<sequence length="279" mass="30998">MNLKNSGKILSKVFTYILLLFTVIISIFPIIWVVMSAFKDNAMILSDPFALPKQISFEPFVYIFSKYDFARYFINSFLISVSSTLIALIIFAMGSYVLAKYEFPGKNLVFILYTVTLLVPAQSKAQPIFSLIMKLGLYDNIWGVALVYISMGLAISTFILKPAFMAVPKSLDEAAVIEGANFFTVFWKINLPLAKGGLATAGILMFLGNWNEYFYASILTSSDSTRTLPLALQFFTEAFSYNYPRLFAALTVVILPGIILYILAQEQVQASVASSGIKG</sequence>
<dbReference type="OrthoDB" id="42677at2"/>
<dbReference type="SUPFAM" id="SSF161098">
    <property type="entry name" value="MetI-like"/>
    <property type="match status" value="1"/>
</dbReference>
<proteinExistence type="inferred from homology"/>
<evidence type="ECO:0000256" key="5">
    <source>
        <dbReference type="ARBA" id="ARBA00022989"/>
    </source>
</evidence>
<keyword evidence="5 7" id="KW-1133">Transmembrane helix</keyword>
<comment type="subcellular location">
    <subcellularLocation>
        <location evidence="1 7">Cell membrane</location>
        <topology evidence="1 7">Multi-pass membrane protein</topology>
    </subcellularLocation>
</comment>
<dbReference type="PROSITE" id="PS50928">
    <property type="entry name" value="ABC_TM1"/>
    <property type="match status" value="1"/>
</dbReference>
<dbReference type="GO" id="GO:0005886">
    <property type="term" value="C:plasma membrane"/>
    <property type="evidence" value="ECO:0007669"/>
    <property type="project" value="UniProtKB-SubCell"/>
</dbReference>
<accession>A0A133ZNZ6</accession>
<evidence type="ECO:0000256" key="4">
    <source>
        <dbReference type="ARBA" id="ARBA00022692"/>
    </source>
</evidence>
<keyword evidence="3" id="KW-1003">Cell membrane</keyword>
<dbReference type="PANTHER" id="PTHR43744">
    <property type="entry name" value="ABC TRANSPORTER PERMEASE PROTEIN MG189-RELATED-RELATED"/>
    <property type="match status" value="1"/>
</dbReference>
<feature type="transmembrane region" description="Helical" evidence="7">
    <location>
        <begin position="246"/>
        <end position="264"/>
    </location>
</feature>
<dbReference type="STRING" id="467210.HMPREF1866_01557"/>
<dbReference type="PANTHER" id="PTHR43744:SF12">
    <property type="entry name" value="ABC TRANSPORTER PERMEASE PROTEIN MG189-RELATED"/>
    <property type="match status" value="1"/>
</dbReference>
<protein>
    <submittedName>
        <fullName evidence="9">ABC transporter, permease protein</fullName>
    </submittedName>
</protein>
<keyword evidence="2 7" id="KW-0813">Transport</keyword>
<keyword evidence="4 7" id="KW-0812">Transmembrane</keyword>
<dbReference type="RefSeq" id="WP_009445163.1">
    <property type="nucleotide sequence ID" value="NZ_KQ959831.1"/>
</dbReference>
<evidence type="ECO:0000256" key="1">
    <source>
        <dbReference type="ARBA" id="ARBA00004651"/>
    </source>
</evidence>
<comment type="similarity">
    <text evidence="7">Belongs to the binding-protein-dependent transport system permease family.</text>
</comment>
<evidence type="ECO:0000256" key="7">
    <source>
        <dbReference type="RuleBase" id="RU363032"/>
    </source>
</evidence>
<reference evidence="10" key="1">
    <citation type="submission" date="2016-01" db="EMBL/GenBank/DDBJ databases">
        <authorList>
            <person name="Mitreva M."/>
            <person name="Pepin K.H."/>
            <person name="Mihindukulasuriya K.A."/>
            <person name="Fulton R."/>
            <person name="Fronick C."/>
            <person name="O'Laughlin M."/>
            <person name="Miner T."/>
            <person name="Herter B."/>
            <person name="Rosa B.A."/>
            <person name="Cordes M."/>
            <person name="Tomlinson C."/>
            <person name="Wollam A."/>
            <person name="Palsikar V.B."/>
            <person name="Mardis E.R."/>
            <person name="Wilson R.K."/>
        </authorList>
    </citation>
    <scope>NUCLEOTIDE SEQUENCE [LARGE SCALE GENOMIC DNA]</scope>
    <source>
        <strain evidence="10">DNF00896</strain>
    </source>
</reference>
<dbReference type="AlphaFoldDB" id="A0A133ZNZ6"/>
<dbReference type="GO" id="GO:0055085">
    <property type="term" value="P:transmembrane transport"/>
    <property type="evidence" value="ECO:0007669"/>
    <property type="project" value="InterPro"/>
</dbReference>
<dbReference type="InterPro" id="IPR035906">
    <property type="entry name" value="MetI-like_sf"/>
</dbReference>
<evidence type="ECO:0000256" key="3">
    <source>
        <dbReference type="ARBA" id="ARBA00022475"/>
    </source>
</evidence>
<evidence type="ECO:0000256" key="6">
    <source>
        <dbReference type="ARBA" id="ARBA00023136"/>
    </source>
</evidence>
<dbReference type="EMBL" id="LSDA01000095">
    <property type="protein sequence ID" value="KXB57162.1"/>
    <property type="molecule type" value="Genomic_DNA"/>
</dbReference>
<feature type="transmembrane region" description="Helical" evidence="7">
    <location>
        <begin position="13"/>
        <end position="35"/>
    </location>
</feature>
<evidence type="ECO:0000256" key="2">
    <source>
        <dbReference type="ARBA" id="ARBA00022448"/>
    </source>
</evidence>
<organism evidence="9 10">
    <name type="scientific">Lachnoanaerobaculum saburreum</name>
    <dbReference type="NCBI Taxonomy" id="467210"/>
    <lineage>
        <taxon>Bacteria</taxon>
        <taxon>Bacillati</taxon>
        <taxon>Bacillota</taxon>
        <taxon>Clostridia</taxon>
        <taxon>Lachnospirales</taxon>
        <taxon>Lachnospiraceae</taxon>
        <taxon>Lachnoanaerobaculum</taxon>
    </lineage>
</organism>
<gene>
    <name evidence="9" type="ORF">HMPREF1866_01557</name>
</gene>
<evidence type="ECO:0000313" key="9">
    <source>
        <dbReference type="EMBL" id="KXB57162.1"/>
    </source>
</evidence>
<name>A0A133ZNZ6_9FIRM</name>
<feature type="transmembrane region" description="Helical" evidence="7">
    <location>
        <begin position="72"/>
        <end position="98"/>
    </location>
</feature>
<dbReference type="Pfam" id="PF00528">
    <property type="entry name" value="BPD_transp_1"/>
    <property type="match status" value="1"/>
</dbReference>
<comment type="caution">
    <text evidence="9">The sequence shown here is derived from an EMBL/GenBank/DDBJ whole genome shotgun (WGS) entry which is preliminary data.</text>
</comment>
<evidence type="ECO:0000259" key="8">
    <source>
        <dbReference type="PROSITE" id="PS50928"/>
    </source>
</evidence>
<evidence type="ECO:0000313" key="10">
    <source>
        <dbReference type="Proteomes" id="UP000070394"/>
    </source>
</evidence>
<dbReference type="CDD" id="cd06261">
    <property type="entry name" value="TM_PBP2"/>
    <property type="match status" value="1"/>
</dbReference>
<keyword evidence="10" id="KW-1185">Reference proteome</keyword>
<feature type="transmembrane region" description="Helical" evidence="7">
    <location>
        <begin position="141"/>
        <end position="160"/>
    </location>
</feature>